<dbReference type="EMBL" id="CP109019">
    <property type="protein sequence ID" value="WUT84256.1"/>
    <property type="molecule type" value="Genomic_DNA"/>
</dbReference>
<gene>
    <name evidence="1" type="ORF">OG515_19680</name>
</gene>
<evidence type="ECO:0000313" key="2">
    <source>
        <dbReference type="Proteomes" id="UP001432060"/>
    </source>
</evidence>
<dbReference type="Proteomes" id="UP001432060">
    <property type="component" value="Chromosome"/>
</dbReference>
<accession>A0ABZ1XL55</accession>
<dbReference type="RefSeq" id="WP_329400510.1">
    <property type="nucleotide sequence ID" value="NZ_CP109019.1"/>
</dbReference>
<evidence type="ECO:0000313" key="1">
    <source>
        <dbReference type="EMBL" id="WUT84256.1"/>
    </source>
</evidence>
<keyword evidence="2" id="KW-1185">Reference proteome</keyword>
<organism evidence="1 2">
    <name type="scientific">Streptomyces melanogenes</name>
    <dbReference type="NCBI Taxonomy" id="67326"/>
    <lineage>
        <taxon>Bacteria</taxon>
        <taxon>Bacillati</taxon>
        <taxon>Actinomycetota</taxon>
        <taxon>Actinomycetes</taxon>
        <taxon>Kitasatosporales</taxon>
        <taxon>Streptomycetaceae</taxon>
        <taxon>Streptomyces</taxon>
    </lineage>
</organism>
<sequence length="175" mass="17701">MPATRTGSHVSFLSATSLASWDVGVPQTPTPCMACGLPRANWGWVKRDGLGVLVHDFEGAQVPCPVAVPWDWETGQDVTTSIEAAAPADSVPCPGCGGSFPSWAWVNADALRILTHDGNTICPGDSAFGALTCSDCLGSGTVIDDDGSVSGTIGATVPCICADLDSAPVALGVAA</sequence>
<protein>
    <submittedName>
        <fullName evidence="1">Uncharacterized protein</fullName>
    </submittedName>
</protein>
<proteinExistence type="predicted"/>
<name>A0ABZ1XL55_9ACTN</name>
<reference evidence="1" key="1">
    <citation type="submission" date="2022-10" db="EMBL/GenBank/DDBJ databases">
        <title>The complete genomes of actinobacterial strains from the NBC collection.</title>
        <authorList>
            <person name="Joergensen T.S."/>
            <person name="Alvarez Arevalo M."/>
            <person name="Sterndorff E.B."/>
            <person name="Faurdal D."/>
            <person name="Vuksanovic O."/>
            <person name="Mourched A.-S."/>
            <person name="Charusanti P."/>
            <person name="Shaw S."/>
            <person name="Blin K."/>
            <person name="Weber T."/>
        </authorList>
    </citation>
    <scope>NUCLEOTIDE SEQUENCE</scope>
    <source>
        <strain evidence="1">NBC_00668</strain>
    </source>
</reference>